<dbReference type="PANTHER" id="PTHR46142">
    <property type="match status" value="1"/>
</dbReference>
<accession>A0A1H8HJ56</accession>
<evidence type="ECO:0000259" key="1">
    <source>
        <dbReference type="PROSITE" id="PS51819"/>
    </source>
</evidence>
<keyword evidence="2" id="KW-0560">Oxidoreductase</keyword>
<dbReference type="AlphaFoldDB" id="A0A1H8HJ56"/>
<feature type="domain" description="VOC" evidence="1">
    <location>
        <begin position="5"/>
        <end position="122"/>
    </location>
</feature>
<dbReference type="InterPro" id="IPR037523">
    <property type="entry name" value="VOC_core"/>
</dbReference>
<dbReference type="PROSITE" id="PS51819">
    <property type="entry name" value="VOC"/>
    <property type="match status" value="1"/>
</dbReference>
<gene>
    <name evidence="2" type="ORF">SAMN05216325_1248</name>
</gene>
<dbReference type="RefSeq" id="WP_090634038.1">
    <property type="nucleotide sequence ID" value="NZ_FOCP01000024.1"/>
</dbReference>
<dbReference type="Pfam" id="PF00903">
    <property type="entry name" value="Glyoxalase"/>
    <property type="match status" value="1"/>
</dbReference>
<organism evidence="2 3">
    <name type="scientific">Nitrosomonas marina</name>
    <dbReference type="NCBI Taxonomy" id="917"/>
    <lineage>
        <taxon>Bacteria</taxon>
        <taxon>Pseudomonadati</taxon>
        <taxon>Pseudomonadota</taxon>
        <taxon>Betaproteobacteria</taxon>
        <taxon>Nitrosomonadales</taxon>
        <taxon>Nitrosomonadaceae</taxon>
        <taxon>Nitrosomonas</taxon>
    </lineage>
</organism>
<dbReference type="OrthoDB" id="8562712at2"/>
<dbReference type="Gene3D" id="3.10.180.10">
    <property type="entry name" value="2,3-Dihydroxybiphenyl 1,2-Dioxygenase, domain 1"/>
    <property type="match status" value="1"/>
</dbReference>
<keyword evidence="2" id="KW-0223">Dioxygenase</keyword>
<reference evidence="2 3" key="1">
    <citation type="submission" date="2016-10" db="EMBL/GenBank/DDBJ databases">
        <authorList>
            <person name="de Groot N.N."/>
        </authorList>
    </citation>
    <scope>NUCLEOTIDE SEQUENCE [LARGE SCALE GENOMIC DNA]</scope>
    <source>
        <strain evidence="2 3">Nm22</strain>
    </source>
</reference>
<dbReference type="GO" id="GO:0051213">
    <property type="term" value="F:dioxygenase activity"/>
    <property type="evidence" value="ECO:0007669"/>
    <property type="project" value="UniProtKB-KW"/>
</dbReference>
<dbReference type="InterPro" id="IPR004360">
    <property type="entry name" value="Glyas_Fos-R_dOase_dom"/>
</dbReference>
<name>A0A1H8HJ56_9PROT</name>
<dbReference type="Proteomes" id="UP000199459">
    <property type="component" value="Unassembled WGS sequence"/>
</dbReference>
<sequence length="130" mass="14682">MTIEGMNHFTVISSDLERSKAFYSEILGLHEGYRPPMDSTGAWLYAGDQKHSILHIMAERPMPEQAPGVIDHMAFTASNLQSAIDTLKQHNIVYKLNQMQELGVWQLFFYDPDGAKIELDFAAEEPAPVE</sequence>
<dbReference type="SUPFAM" id="SSF54593">
    <property type="entry name" value="Glyoxalase/Bleomycin resistance protein/Dihydroxybiphenyl dioxygenase"/>
    <property type="match status" value="1"/>
</dbReference>
<protein>
    <submittedName>
        <fullName evidence="2">Catechol 2,3-dioxygenase</fullName>
    </submittedName>
</protein>
<proteinExistence type="predicted"/>
<dbReference type="EMBL" id="FOCP01000024">
    <property type="protein sequence ID" value="SEN56109.1"/>
    <property type="molecule type" value="Genomic_DNA"/>
</dbReference>
<dbReference type="InterPro" id="IPR029068">
    <property type="entry name" value="Glyas_Bleomycin-R_OHBP_Dase"/>
</dbReference>
<dbReference type="PANTHER" id="PTHR46142:SF3">
    <property type="entry name" value="F18B13.24 PROTEIN"/>
    <property type="match status" value="1"/>
</dbReference>
<evidence type="ECO:0000313" key="2">
    <source>
        <dbReference type="EMBL" id="SEN56109.1"/>
    </source>
</evidence>
<dbReference type="STRING" id="917.SAMN05216326_101159"/>
<evidence type="ECO:0000313" key="3">
    <source>
        <dbReference type="Proteomes" id="UP000199459"/>
    </source>
</evidence>